<dbReference type="Proteomes" id="UP001144397">
    <property type="component" value="Unassembled WGS sequence"/>
</dbReference>
<evidence type="ECO:0000313" key="6">
    <source>
        <dbReference type="Proteomes" id="UP001245370"/>
    </source>
</evidence>
<feature type="region of interest" description="Disordered" evidence="1">
    <location>
        <begin position="1"/>
        <end position="20"/>
    </location>
</feature>
<evidence type="ECO:0000256" key="1">
    <source>
        <dbReference type="SAM" id="MobiDB-lite"/>
    </source>
</evidence>
<dbReference type="Pfam" id="PF14216">
    <property type="entry name" value="DUF4326"/>
    <property type="match status" value="1"/>
</dbReference>
<reference evidence="3" key="1">
    <citation type="submission" date="2022-12" db="EMBL/GenBank/DDBJ databases">
        <title>Reference genome sequencing for broad-spectrum identification of bacterial and archaeal isolates by mass spectrometry.</title>
        <authorList>
            <person name="Sekiguchi Y."/>
            <person name="Tourlousse D.M."/>
        </authorList>
    </citation>
    <scope>NUCLEOTIDE SEQUENCE</scope>
    <source>
        <strain evidence="3">301</strain>
    </source>
</reference>
<dbReference type="EMBL" id="JAVDPY010000005">
    <property type="protein sequence ID" value="MDR6334541.1"/>
    <property type="molecule type" value="Genomic_DNA"/>
</dbReference>
<sequence>MTASEHPAPEGGRPTRVQLSRAKGWKMPENAVKVDRSTRWGNHFRVLACEDGSFEVRRNMDELWNAPEAVAESREGAIAAAVDLFHEWAMGEFGRHFRSRVRSELRGKNLACWCKLGTPCHADVLLEIANRPVCEPITTHASEKTDEASI</sequence>
<dbReference type="RefSeq" id="WP_281808282.1">
    <property type="nucleotide sequence ID" value="NZ_BSDO01000004.1"/>
</dbReference>
<dbReference type="Proteomes" id="UP001245370">
    <property type="component" value="Unassembled WGS sequence"/>
</dbReference>
<evidence type="ECO:0000313" key="3">
    <source>
        <dbReference type="EMBL" id="GLI23442.1"/>
    </source>
</evidence>
<keyword evidence="6" id="KW-1185">Reference proteome</keyword>
<comment type="caution">
    <text evidence="3">The sequence shown here is derived from an EMBL/GenBank/DDBJ whole genome shotgun (WGS) entry which is preliminary data.</text>
</comment>
<evidence type="ECO:0000313" key="4">
    <source>
        <dbReference type="EMBL" id="MDR6334541.1"/>
    </source>
</evidence>
<gene>
    <name evidence="4" type="ORF">GGQ86_003023</name>
    <name evidence="3" type="ORF">XFLAVUS301_31160</name>
</gene>
<name>A0A9W6CP04_XANFL</name>
<reference evidence="4 6" key="2">
    <citation type="submission" date="2023-07" db="EMBL/GenBank/DDBJ databases">
        <title>Genomic Encyclopedia of Type Strains, Phase IV (KMG-IV): sequencing the most valuable type-strain genomes for metagenomic binning, comparative biology and taxonomic classification.</title>
        <authorList>
            <person name="Goeker M."/>
        </authorList>
    </citation>
    <scope>NUCLEOTIDE SEQUENCE [LARGE SCALE GENOMIC DNA]</scope>
    <source>
        <strain evidence="4 6">DSM 338</strain>
    </source>
</reference>
<evidence type="ECO:0000313" key="5">
    <source>
        <dbReference type="Proteomes" id="UP001144397"/>
    </source>
</evidence>
<dbReference type="AlphaFoldDB" id="A0A9W6CP04"/>
<feature type="domain" description="DUF4326" evidence="2">
    <location>
        <begin position="21"/>
        <end position="127"/>
    </location>
</feature>
<dbReference type="EMBL" id="BSDO01000004">
    <property type="protein sequence ID" value="GLI23442.1"/>
    <property type="molecule type" value="Genomic_DNA"/>
</dbReference>
<evidence type="ECO:0000259" key="2">
    <source>
        <dbReference type="Pfam" id="PF14216"/>
    </source>
</evidence>
<organism evidence="3 5">
    <name type="scientific">Xanthobacter flavus</name>
    <dbReference type="NCBI Taxonomy" id="281"/>
    <lineage>
        <taxon>Bacteria</taxon>
        <taxon>Pseudomonadati</taxon>
        <taxon>Pseudomonadota</taxon>
        <taxon>Alphaproteobacteria</taxon>
        <taxon>Hyphomicrobiales</taxon>
        <taxon>Xanthobacteraceae</taxon>
        <taxon>Xanthobacter</taxon>
    </lineage>
</organism>
<dbReference type="InterPro" id="IPR025475">
    <property type="entry name" value="DUF4326"/>
</dbReference>
<protein>
    <recommendedName>
        <fullName evidence="2">DUF4326 domain-containing protein</fullName>
    </recommendedName>
</protein>
<dbReference type="GeneID" id="95763900"/>
<proteinExistence type="predicted"/>
<accession>A0A9W6CP04</accession>